<evidence type="ECO:0000256" key="2">
    <source>
        <dbReference type="ARBA" id="ARBA00022884"/>
    </source>
</evidence>
<evidence type="ECO:0000259" key="5">
    <source>
        <dbReference type="PROSITE" id="PS50102"/>
    </source>
</evidence>
<dbReference type="Gene3D" id="3.30.70.330">
    <property type="match status" value="2"/>
</dbReference>
<feature type="region of interest" description="Disordered" evidence="4">
    <location>
        <begin position="1"/>
        <end position="103"/>
    </location>
</feature>
<dbReference type="InterPro" id="IPR035979">
    <property type="entry name" value="RBD_domain_sf"/>
</dbReference>
<accession>A0ABN8LPJ1</accession>
<dbReference type="SUPFAM" id="SSF54928">
    <property type="entry name" value="RNA-binding domain, RBD"/>
    <property type="match status" value="1"/>
</dbReference>
<feature type="compositionally biased region" description="Low complexity" evidence="4">
    <location>
        <begin position="471"/>
        <end position="483"/>
    </location>
</feature>
<feature type="compositionally biased region" description="Gly residues" evidence="4">
    <location>
        <begin position="500"/>
        <end position="510"/>
    </location>
</feature>
<name>A0ABN8LPJ1_9CNID</name>
<feature type="domain" description="RRM" evidence="5">
    <location>
        <begin position="186"/>
        <end position="267"/>
    </location>
</feature>
<dbReference type="PROSITE" id="PS50102">
    <property type="entry name" value="RRM"/>
    <property type="match status" value="2"/>
</dbReference>
<feature type="compositionally biased region" description="Basic residues" evidence="4">
    <location>
        <begin position="1"/>
        <end position="12"/>
    </location>
</feature>
<evidence type="ECO:0000256" key="4">
    <source>
        <dbReference type="SAM" id="MobiDB-lite"/>
    </source>
</evidence>
<dbReference type="PANTHER" id="PTHR23189">
    <property type="entry name" value="RNA RECOGNITION MOTIF-CONTAINING"/>
    <property type="match status" value="1"/>
</dbReference>
<keyword evidence="1" id="KW-0677">Repeat</keyword>
<proteinExistence type="predicted"/>
<dbReference type="InterPro" id="IPR012677">
    <property type="entry name" value="Nucleotide-bd_a/b_plait_sf"/>
</dbReference>
<feature type="compositionally biased region" description="Polar residues" evidence="4">
    <location>
        <begin position="87"/>
        <end position="102"/>
    </location>
</feature>
<protein>
    <recommendedName>
        <fullName evidence="5">RRM domain-containing protein</fullName>
    </recommendedName>
</protein>
<gene>
    <name evidence="6" type="ORF">PEVE_00038608</name>
</gene>
<dbReference type="Proteomes" id="UP001159427">
    <property type="component" value="Unassembled WGS sequence"/>
</dbReference>
<dbReference type="SMART" id="SM00360">
    <property type="entry name" value="RRM"/>
    <property type="match status" value="2"/>
</dbReference>
<keyword evidence="2 3" id="KW-0694">RNA-binding</keyword>
<feature type="compositionally biased region" description="Basic and acidic residues" evidence="4">
    <location>
        <begin position="20"/>
        <end position="29"/>
    </location>
</feature>
<feature type="compositionally biased region" description="Basic and acidic residues" evidence="4">
    <location>
        <begin position="62"/>
        <end position="85"/>
    </location>
</feature>
<dbReference type="CDD" id="cd12332">
    <property type="entry name" value="RRM1_p54nrb_like"/>
    <property type="match status" value="1"/>
</dbReference>
<feature type="compositionally biased region" description="Pro residues" evidence="4">
    <location>
        <begin position="484"/>
        <end position="499"/>
    </location>
</feature>
<dbReference type="EMBL" id="CALNXI010000066">
    <property type="protein sequence ID" value="CAH3017603.1"/>
    <property type="molecule type" value="Genomic_DNA"/>
</dbReference>
<keyword evidence="7" id="KW-1185">Reference proteome</keyword>
<reference evidence="6 7" key="1">
    <citation type="submission" date="2022-05" db="EMBL/GenBank/DDBJ databases">
        <authorList>
            <consortium name="Genoscope - CEA"/>
            <person name="William W."/>
        </authorList>
    </citation>
    <scope>NUCLEOTIDE SEQUENCE [LARGE SCALE GENOMIC DNA]</scope>
</reference>
<feature type="compositionally biased region" description="Basic and acidic residues" evidence="4">
    <location>
        <begin position="39"/>
        <end position="55"/>
    </location>
</feature>
<dbReference type="InterPro" id="IPR012975">
    <property type="entry name" value="NOPS"/>
</dbReference>
<dbReference type="CDD" id="cd12931">
    <property type="entry name" value="eNOPS_SF"/>
    <property type="match status" value="1"/>
</dbReference>
<evidence type="ECO:0000256" key="1">
    <source>
        <dbReference type="ARBA" id="ARBA00022737"/>
    </source>
</evidence>
<evidence type="ECO:0000313" key="7">
    <source>
        <dbReference type="Proteomes" id="UP001159427"/>
    </source>
</evidence>
<evidence type="ECO:0000256" key="3">
    <source>
        <dbReference type="PROSITE-ProRule" id="PRU00176"/>
    </source>
</evidence>
<organism evidence="6 7">
    <name type="scientific">Porites evermanni</name>
    <dbReference type="NCBI Taxonomy" id="104178"/>
    <lineage>
        <taxon>Eukaryota</taxon>
        <taxon>Metazoa</taxon>
        <taxon>Cnidaria</taxon>
        <taxon>Anthozoa</taxon>
        <taxon>Hexacorallia</taxon>
        <taxon>Scleractinia</taxon>
        <taxon>Fungiina</taxon>
        <taxon>Poritidae</taxon>
        <taxon>Porites</taxon>
    </lineage>
</organism>
<dbReference type="Pfam" id="PF00076">
    <property type="entry name" value="RRM_1"/>
    <property type="match status" value="2"/>
</dbReference>
<dbReference type="Pfam" id="PF08075">
    <property type="entry name" value="NOPS"/>
    <property type="match status" value="1"/>
</dbReference>
<dbReference type="Gene3D" id="6.10.250.1170">
    <property type="match status" value="1"/>
</dbReference>
<feature type="region of interest" description="Disordered" evidence="4">
    <location>
        <begin position="406"/>
        <end position="513"/>
    </location>
</feature>
<comment type="caution">
    <text evidence="6">The sequence shown here is derived from an EMBL/GenBank/DDBJ whole genome shotgun (WGS) entry which is preliminary data.</text>
</comment>
<feature type="compositionally biased region" description="Basic and acidic residues" evidence="4">
    <location>
        <begin position="412"/>
        <end position="424"/>
    </location>
</feature>
<dbReference type="InterPro" id="IPR000504">
    <property type="entry name" value="RRM_dom"/>
</dbReference>
<sequence>MPATRSRSRSPRRSSTSSYSKDKAGKPNSRELITIKTESTPDNKVKADHSGKDKTASSYKSDSAKPKTDSANDSKQAERNFRKPSESPVSKSGNSANRNMNFRSKERKFSGRCRLFVGNLTNCEDTELKQMFEKYGEVAEVFINKEKGFGFVRVDTRLNAEAAKQGVDGTYRNGRVLRVRFATHAAALKVMNLGPLVTNELLHSAFSQFGDVERAVVVCDDRGRSKGYGIVEFSRRNSAQTALQQVNDGLFLLGRTPRPISVKQLEHEEDEDGVVDENVKRHADFEKEREVAPHFVAPNTFEAEWAQRWRALEEMEVSQKEALDVQFKEAREKLEAEMDQAIQDHESLLMRQEIQRRQEELHRFEEMRKREEMMRQAEMRRQEEMRLQEELFRREEELRRKEELFRQQQQELQRHREESMRRIDSSYSGGFPPKGPPGGMGRGMDWDRGAGGPPPRGGPPLRGGPGPGIRPPGMMNPPRMGPGMMPPRGPPPMGGPPMGGPRGPMGSGPRGPGPVSEHLKIYLRVIQLNGSLLGILFAGDDVQDESNLKDAIHQCSVMRNCHISKPQKRDYVSSLKANFFLRSFIVTYRIIKGTGFVSNLGDVLVCDDCL</sequence>
<feature type="domain" description="RRM" evidence="5">
    <location>
        <begin position="113"/>
        <end position="184"/>
    </location>
</feature>
<evidence type="ECO:0000313" key="6">
    <source>
        <dbReference type="EMBL" id="CAH3017603.1"/>
    </source>
</evidence>